<dbReference type="AlphaFoldDB" id="A0A1W1X4E7"/>
<protein>
    <submittedName>
        <fullName evidence="3">Glycosyltransferase involved in cell wall bisynthesis</fullName>
    </submittedName>
</protein>
<dbReference type="InterPro" id="IPR028098">
    <property type="entry name" value="Glyco_trans_4-like_N"/>
</dbReference>
<dbReference type="InterPro" id="IPR050194">
    <property type="entry name" value="Glycosyltransferase_grp1"/>
</dbReference>
<dbReference type="PANTHER" id="PTHR45947">
    <property type="entry name" value="SULFOQUINOVOSYL TRANSFERASE SQD2"/>
    <property type="match status" value="1"/>
</dbReference>
<dbReference type="EMBL" id="FWXH01000002">
    <property type="protein sequence ID" value="SMC18311.1"/>
    <property type="molecule type" value="Genomic_DNA"/>
</dbReference>
<feature type="domain" description="Glycosyltransferase subfamily 4-like N-terminal" evidence="2">
    <location>
        <begin position="22"/>
        <end position="194"/>
    </location>
</feature>
<feature type="domain" description="Glycosyl transferase family 1" evidence="1">
    <location>
        <begin position="202"/>
        <end position="372"/>
    </location>
</feature>
<evidence type="ECO:0000313" key="3">
    <source>
        <dbReference type="EMBL" id="SMC18311.1"/>
    </source>
</evidence>
<name>A0A1W1X4E7_9CLOT</name>
<evidence type="ECO:0000259" key="2">
    <source>
        <dbReference type="Pfam" id="PF13439"/>
    </source>
</evidence>
<dbReference type="Proteomes" id="UP000192468">
    <property type="component" value="Unassembled WGS sequence"/>
</dbReference>
<dbReference type="Pfam" id="PF00534">
    <property type="entry name" value="Glycos_transf_1"/>
    <property type="match status" value="1"/>
</dbReference>
<dbReference type="Pfam" id="PF13439">
    <property type="entry name" value="Glyco_transf_4"/>
    <property type="match status" value="1"/>
</dbReference>
<dbReference type="PANTHER" id="PTHR45947:SF3">
    <property type="entry name" value="SULFOQUINOVOSYL TRANSFERASE SQD2"/>
    <property type="match status" value="1"/>
</dbReference>
<evidence type="ECO:0000313" key="4">
    <source>
        <dbReference type="Proteomes" id="UP000192468"/>
    </source>
</evidence>
<dbReference type="Gene3D" id="3.40.50.2000">
    <property type="entry name" value="Glycogen Phosphorylase B"/>
    <property type="match status" value="2"/>
</dbReference>
<gene>
    <name evidence="3" type="ORF">SAMN02745134_00537</name>
</gene>
<proteinExistence type="predicted"/>
<evidence type="ECO:0000259" key="1">
    <source>
        <dbReference type="Pfam" id="PF00534"/>
    </source>
</evidence>
<organism evidence="3 4">
    <name type="scientific">Clostridium acidisoli DSM 12555</name>
    <dbReference type="NCBI Taxonomy" id="1121291"/>
    <lineage>
        <taxon>Bacteria</taxon>
        <taxon>Bacillati</taxon>
        <taxon>Bacillota</taxon>
        <taxon>Clostridia</taxon>
        <taxon>Eubacteriales</taxon>
        <taxon>Clostridiaceae</taxon>
        <taxon>Clostridium</taxon>
    </lineage>
</organism>
<reference evidence="3 4" key="1">
    <citation type="submission" date="2017-04" db="EMBL/GenBank/DDBJ databases">
        <authorList>
            <person name="Afonso C.L."/>
            <person name="Miller P.J."/>
            <person name="Scott M.A."/>
            <person name="Spackman E."/>
            <person name="Goraichik I."/>
            <person name="Dimitrov K.M."/>
            <person name="Suarez D.L."/>
            <person name="Swayne D.E."/>
        </authorList>
    </citation>
    <scope>NUCLEOTIDE SEQUENCE [LARGE SCALE GENOMIC DNA]</scope>
    <source>
        <strain evidence="3 4">DSM 12555</strain>
    </source>
</reference>
<accession>A0A1W1X4E7</accession>
<dbReference type="CDD" id="cd03794">
    <property type="entry name" value="GT4_WbuB-like"/>
    <property type="match status" value="1"/>
</dbReference>
<sequence length="396" mass="45912">MACAGKVLIIVENLPVPFDTRVWQEAVTLNDNGYLVSVICPKGKSFTKDYEKINGVNIYRYELKVEGNGALGYLKEYYISYREQLKLAKKVYKEVGFDVIQGCNPPDNIYLIWKKFKKYGVKYVFDHHDLCPELFEAKFNRKGFLYKMLCYFEYLTYKNCSIAFVTNESYKKVAITRCKMDEKKVYVLRSGPNLKRLKLQASKQKIKKGKKYMVGYLGVIGKQEGIEYLLKAAKYLKEEKGRSDIFYGIVGGGPHLEYLQKLCKKMELDKDIEFTGRVPDQIMLDYLNTADICVNPDTYNEMNDKSTMNKILEYMALGKPIVQFNLSEGKYSAKEASLYAENNNYKDMADKIEFLLDNPEVRNKMGKYGRNRIEFELSWEHTSKALLNGYGKLLSQ</sequence>
<dbReference type="InterPro" id="IPR001296">
    <property type="entry name" value="Glyco_trans_1"/>
</dbReference>
<dbReference type="OrthoDB" id="9816564at2"/>
<keyword evidence="4" id="KW-1185">Reference proteome</keyword>
<dbReference type="STRING" id="1121291.SAMN02745134_00537"/>
<keyword evidence="3" id="KW-0808">Transferase</keyword>
<dbReference type="SUPFAM" id="SSF53756">
    <property type="entry name" value="UDP-Glycosyltransferase/glycogen phosphorylase"/>
    <property type="match status" value="1"/>
</dbReference>
<dbReference type="GO" id="GO:0016758">
    <property type="term" value="F:hexosyltransferase activity"/>
    <property type="evidence" value="ECO:0007669"/>
    <property type="project" value="TreeGrafter"/>
</dbReference>